<sequence length="187" mass="22093">MNMNVRSYFLSVWKLIDPIYYRFTRLEHIVNEEGKRTIIRVRLTRYKGRGVILADGTVIHKNDVLLKIHLHNVNLLKQVQGYDSELRRGLVIYKSVRDALPSIAHYIQLHEYKDEIKGLIGITSLYKGCKRLGFETKSIQNSYYKFFKKLSFLPIDLLSTTTQHSSRTIPMYLFMPKDQLLQKYKHV</sequence>
<proteinExistence type="predicted"/>
<gene>
    <name evidence="2" type="ORF">ACFOUV_00095</name>
</gene>
<accession>A0ABV8GUE5</accession>
<organism evidence="2 3">
    <name type="scientific">Oceanobacillus longus</name>
    <dbReference type="NCBI Taxonomy" id="930120"/>
    <lineage>
        <taxon>Bacteria</taxon>
        <taxon>Bacillati</taxon>
        <taxon>Bacillota</taxon>
        <taxon>Bacilli</taxon>
        <taxon>Bacillales</taxon>
        <taxon>Bacillaceae</taxon>
        <taxon>Oceanobacillus</taxon>
    </lineage>
</organism>
<dbReference type="Proteomes" id="UP001595772">
    <property type="component" value="Unassembled WGS sequence"/>
</dbReference>
<evidence type="ECO:0000313" key="3">
    <source>
        <dbReference type="Proteomes" id="UP001595772"/>
    </source>
</evidence>
<dbReference type="Pfam" id="PF22790">
    <property type="entry name" value="YkoP"/>
    <property type="match status" value="1"/>
</dbReference>
<dbReference type="RefSeq" id="WP_379494728.1">
    <property type="nucleotide sequence ID" value="NZ_JBHSAO010000001.1"/>
</dbReference>
<evidence type="ECO:0000313" key="2">
    <source>
        <dbReference type="EMBL" id="MFC4022210.1"/>
    </source>
</evidence>
<protein>
    <recommendedName>
        <fullName evidence="1">YkoP-like domain-containing protein</fullName>
    </recommendedName>
</protein>
<name>A0ABV8GUE5_9BACI</name>
<comment type="caution">
    <text evidence="2">The sequence shown here is derived from an EMBL/GenBank/DDBJ whole genome shotgun (WGS) entry which is preliminary data.</text>
</comment>
<keyword evidence="3" id="KW-1185">Reference proteome</keyword>
<evidence type="ECO:0000259" key="1">
    <source>
        <dbReference type="Pfam" id="PF22790"/>
    </source>
</evidence>
<dbReference type="EMBL" id="JBHSAO010000001">
    <property type="protein sequence ID" value="MFC4022210.1"/>
    <property type="molecule type" value="Genomic_DNA"/>
</dbReference>
<reference evidence="3" key="1">
    <citation type="journal article" date="2019" name="Int. J. Syst. Evol. Microbiol.">
        <title>The Global Catalogue of Microorganisms (GCM) 10K type strain sequencing project: providing services to taxonomists for standard genome sequencing and annotation.</title>
        <authorList>
            <consortium name="The Broad Institute Genomics Platform"/>
            <consortium name="The Broad Institute Genome Sequencing Center for Infectious Disease"/>
            <person name="Wu L."/>
            <person name="Ma J."/>
        </authorList>
    </citation>
    <scope>NUCLEOTIDE SEQUENCE [LARGE SCALE GENOMIC DNA]</scope>
    <source>
        <strain evidence="3">IBRC-M 10703</strain>
    </source>
</reference>
<feature type="domain" description="YkoP-like" evidence="1">
    <location>
        <begin position="6"/>
        <end position="184"/>
    </location>
</feature>
<dbReference type="InterPro" id="IPR054467">
    <property type="entry name" value="YkoP-like_dom"/>
</dbReference>